<evidence type="ECO:0000256" key="2">
    <source>
        <dbReference type="ARBA" id="ARBA00023002"/>
    </source>
</evidence>
<dbReference type="InterPro" id="IPR006139">
    <property type="entry name" value="D-isomer_2_OHA_DH_cat_dom"/>
</dbReference>
<dbReference type="PANTHER" id="PTHR43333:SF1">
    <property type="entry name" value="D-ISOMER SPECIFIC 2-HYDROXYACID DEHYDROGENASE NAD-BINDING DOMAIN-CONTAINING PROTEIN"/>
    <property type="match status" value="1"/>
</dbReference>
<feature type="domain" description="D-isomer specific 2-hydroxyacid dehydrogenase catalytic" evidence="5">
    <location>
        <begin position="28"/>
        <end position="309"/>
    </location>
</feature>
<evidence type="ECO:0000313" key="7">
    <source>
        <dbReference type="EMBL" id="AQY51424.1"/>
    </source>
</evidence>
<dbReference type="InterPro" id="IPR036291">
    <property type="entry name" value="NAD(P)-bd_dom_sf"/>
</dbReference>
<evidence type="ECO:0000256" key="4">
    <source>
        <dbReference type="RuleBase" id="RU003719"/>
    </source>
</evidence>
<dbReference type="Proteomes" id="UP000223060">
    <property type="component" value="Chromosome"/>
</dbReference>
<feature type="domain" description="D-isomer specific 2-hydroxyacid dehydrogenase NAD-binding" evidence="6">
    <location>
        <begin position="103"/>
        <end position="277"/>
    </location>
</feature>
<gene>
    <name evidence="7" type="ORF">UE46_10500</name>
</gene>
<evidence type="ECO:0000256" key="1">
    <source>
        <dbReference type="ARBA" id="ARBA00005854"/>
    </source>
</evidence>
<keyword evidence="8" id="KW-1185">Reference proteome</keyword>
<accession>A0A1S7FVD8</accession>
<dbReference type="Pfam" id="PF00389">
    <property type="entry name" value="2-Hacid_dh"/>
    <property type="match status" value="1"/>
</dbReference>
<dbReference type="RefSeq" id="WP_118907601.1">
    <property type="nucleotide sequence ID" value="NZ_CP011102.1"/>
</dbReference>
<evidence type="ECO:0000256" key="3">
    <source>
        <dbReference type="ARBA" id="ARBA00023027"/>
    </source>
</evidence>
<dbReference type="Gene3D" id="3.40.50.720">
    <property type="entry name" value="NAD(P)-binding Rossmann-like Domain"/>
    <property type="match status" value="2"/>
</dbReference>
<evidence type="ECO:0000313" key="8">
    <source>
        <dbReference type="Proteomes" id="UP000223060"/>
    </source>
</evidence>
<protein>
    <recommendedName>
        <fullName evidence="9">Dehydrogenase</fullName>
    </recommendedName>
</protein>
<keyword evidence="2 4" id="KW-0560">Oxidoreductase</keyword>
<dbReference type="SUPFAM" id="SSF52283">
    <property type="entry name" value="Formate/glycerate dehydrogenase catalytic domain-like"/>
    <property type="match status" value="1"/>
</dbReference>
<comment type="similarity">
    <text evidence="1 4">Belongs to the D-isomer specific 2-hydroxyacid dehydrogenase family.</text>
</comment>
<dbReference type="KEGG" id="lwi:UE46_10500"/>
<dbReference type="EMBL" id="CP011102">
    <property type="protein sequence ID" value="AQY51424.1"/>
    <property type="molecule type" value="Genomic_DNA"/>
</dbReference>
<dbReference type="CDD" id="cd05300">
    <property type="entry name" value="2-Hacid_dh_1"/>
    <property type="match status" value="1"/>
</dbReference>
<organism evidence="7 8">
    <name type="scientific">Listeria weihenstephanensis</name>
    <dbReference type="NCBI Taxonomy" id="1006155"/>
    <lineage>
        <taxon>Bacteria</taxon>
        <taxon>Bacillati</taxon>
        <taxon>Bacillota</taxon>
        <taxon>Bacilli</taxon>
        <taxon>Bacillales</taxon>
        <taxon>Listeriaceae</taxon>
        <taxon>Listeria</taxon>
    </lineage>
</organism>
<evidence type="ECO:0000259" key="6">
    <source>
        <dbReference type="Pfam" id="PF02826"/>
    </source>
</evidence>
<dbReference type="Pfam" id="PF02826">
    <property type="entry name" value="2-Hacid_dh_C"/>
    <property type="match status" value="1"/>
</dbReference>
<dbReference type="InterPro" id="IPR006140">
    <property type="entry name" value="D-isomer_DH_NAD-bd"/>
</dbReference>
<dbReference type="GO" id="GO:0016616">
    <property type="term" value="F:oxidoreductase activity, acting on the CH-OH group of donors, NAD or NADP as acceptor"/>
    <property type="evidence" value="ECO:0007669"/>
    <property type="project" value="InterPro"/>
</dbReference>
<sequence>MNILFTMAIPTDLKQKQEQQFPEHTYNYIEDIALYENLAEIDCIVSYGSDITEAVLEKAKGLRWLMVFSAGVEELPHAKLQEKNIIVTNVRGIHAIPMAEFTMAYMLSHVKKLSDFASNQAKSIWDRSIETFELAEQTVIVVGTGAIGSQISHLAQVFQMNVIGVNTSGKPSKAFDKAIAIENLKDILPDADFVVSVLPETKGTINLYQRAHFEAMKKTAAFINIGRGSAVSEEVLQEVAKQQLIDHLYLDVTPIEPLPSDHALWTFPNVTITPHVSALSPKYLYRSFEIWLENMEKFQKKEPLLNTINLKRGY</sequence>
<evidence type="ECO:0008006" key="9">
    <source>
        <dbReference type="Google" id="ProtNLM"/>
    </source>
</evidence>
<keyword evidence="3" id="KW-0520">NAD</keyword>
<reference evidence="8" key="1">
    <citation type="submission" date="2015-03" db="EMBL/GenBank/DDBJ databases">
        <authorList>
            <person name="Ferrari E."/>
            <person name="Walter M.C."/>
            <person name="Huptas C."/>
            <person name="Scherer S."/>
            <person name="Mueller-Herbst S."/>
        </authorList>
    </citation>
    <scope>NUCLEOTIDE SEQUENCE [LARGE SCALE GENOMIC DNA]</scope>
    <source>
        <strain evidence="8">LWP01</strain>
    </source>
</reference>
<proteinExistence type="inferred from homology"/>
<evidence type="ECO:0000259" key="5">
    <source>
        <dbReference type="Pfam" id="PF00389"/>
    </source>
</evidence>
<dbReference type="PANTHER" id="PTHR43333">
    <property type="entry name" value="2-HACID_DH_C DOMAIN-CONTAINING PROTEIN"/>
    <property type="match status" value="1"/>
</dbReference>
<dbReference type="GO" id="GO:0051287">
    <property type="term" value="F:NAD binding"/>
    <property type="evidence" value="ECO:0007669"/>
    <property type="project" value="InterPro"/>
</dbReference>
<name>A0A1S7FVD8_9LIST</name>
<dbReference type="SUPFAM" id="SSF51735">
    <property type="entry name" value="NAD(P)-binding Rossmann-fold domains"/>
    <property type="match status" value="1"/>
</dbReference>
<dbReference type="AlphaFoldDB" id="A0A1S7FVD8"/>